<comment type="caution">
    <text evidence="7">The sequence shown here is derived from an EMBL/GenBank/DDBJ whole genome shotgun (WGS) entry which is preliminary data.</text>
</comment>
<dbReference type="EC" id="2.3.1.31" evidence="5"/>
<dbReference type="PANTHER" id="PTHR20919:SF0">
    <property type="entry name" value="HOMOSERINE O-SUCCINYLTRANSFERASE"/>
    <property type="match status" value="1"/>
</dbReference>
<evidence type="ECO:0000256" key="1">
    <source>
        <dbReference type="ARBA" id="ARBA00022490"/>
    </source>
</evidence>
<feature type="active site" evidence="5">
    <location>
        <position position="237"/>
    </location>
</feature>
<comment type="similarity">
    <text evidence="5">Belongs to the MetA family.</text>
</comment>
<feature type="site" description="Important for substrate specificity" evidence="5">
    <location>
        <position position="192"/>
    </location>
</feature>
<evidence type="ECO:0000256" key="5">
    <source>
        <dbReference type="HAMAP-Rule" id="MF_00295"/>
    </source>
</evidence>
<reference evidence="8" key="1">
    <citation type="journal article" date="2019" name="Int. J. Syst. Evol. Microbiol.">
        <title>The Global Catalogue of Microorganisms (GCM) 10K type strain sequencing project: providing services to taxonomists for standard genome sequencing and annotation.</title>
        <authorList>
            <consortium name="The Broad Institute Genomics Platform"/>
            <consortium name="The Broad Institute Genome Sequencing Center for Infectious Disease"/>
            <person name="Wu L."/>
            <person name="Ma J."/>
        </authorList>
    </citation>
    <scope>NUCLEOTIDE SEQUENCE [LARGE SCALE GENOMIC DNA]</scope>
    <source>
        <strain evidence="8">CCUG 58760</strain>
    </source>
</reference>
<evidence type="ECO:0000256" key="6">
    <source>
        <dbReference type="SAM" id="MobiDB-lite"/>
    </source>
</evidence>
<dbReference type="NCBIfam" id="TIGR01001">
    <property type="entry name" value="metA"/>
    <property type="match status" value="1"/>
</dbReference>
<dbReference type="EMBL" id="JBHSLC010000007">
    <property type="protein sequence ID" value="MFC5354558.1"/>
    <property type="molecule type" value="Genomic_DNA"/>
</dbReference>
<keyword evidence="3 5" id="KW-0808">Transferase</keyword>
<dbReference type="GO" id="GO:0008899">
    <property type="term" value="F:homoserine O-succinyltransferase activity"/>
    <property type="evidence" value="ECO:0007669"/>
    <property type="project" value="UniProtKB-EC"/>
</dbReference>
<keyword evidence="5" id="KW-0486">Methionine biosynthesis</keyword>
<dbReference type="PIRSF" id="PIRSF000450">
    <property type="entry name" value="H_ser_succinyltr"/>
    <property type="match status" value="1"/>
</dbReference>
<feature type="binding site" evidence="5">
    <location>
        <position position="192"/>
    </location>
    <ligand>
        <name>substrate</name>
    </ligand>
</feature>
<name>A0ABW0G2E7_9PROT</name>
<dbReference type="PANTHER" id="PTHR20919">
    <property type="entry name" value="HOMOSERINE O-SUCCINYLTRANSFERASE"/>
    <property type="match status" value="1"/>
</dbReference>
<comment type="caution">
    <text evidence="5">Lacks conserved residue(s) required for the propagation of feature annotation.</text>
</comment>
<feature type="region of interest" description="Disordered" evidence="6">
    <location>
        <begin position="256"/>
        <end position="275"/>
    </location>
</feature>
<proteinExistence type="inferred from homology"/>
<keyword evidence="4 5" id="KW-0012">Acyltransferase</keyword>
<dbReference type="HAMAP" id="MF_00295">
    <property type="entry name" value="MetA_acyltransf"/>
    <property type="match status" value="1"/>
</dbReference>
<dbReference type="InterPro" id="IPR029062">
    <property type="entry name" value="Class_I_gatase-like"/>
</dbReference>
<dbReference type="RefSeq" id="WP_376994306.1">
    <property type="nucleotide sequence ID" value="NZ_JBHSLC010000007.1"/>
</dbReference>
<protein>
    <recommendedName>
        <fullName evidence="5">Homoserine O-acetyltransferase</fullName>
        <shortName evidence="5">HAT</shortName>
        <ecNumber evidence="5">2.3.1.31</ecNumber>
    </recommendedName>
    <alternativeName>
        <fullName evidence="5">Homoserine transacetylase</fullName>
        <shortName evidence="5">HTA</shortName>
    </alternativeName>
</protein>
<comment type="function">
    <text evidence="5">Transfers an acetyl group from acetyl-CoA to L-homoserine, forming acetyl-L-homoserine.</text>
</comment>
<feature type="active site" description="Proton acceptor" evidence="5">
    <location>
        <position position="235"/>
    </location>
</feature>
<evidence type="ECO:0000256" key="3">
    <source>
        <dbReference type="ARBA" id="ARBA00022679"/>
    </source>
</evidence>
<comment type="pathway">
    <text evidence="5">Amino-acid biosynthesis; L-methionine biosynthesis via de novo pathway; O-acetyl-L-homoserine from L-homoserine: step 1/1.</text>
</comment>
<feature type="binding site" evidence="5">
    <location>
        <position position="163"/>
    </location>
    <ligand>
        <name>substrate</name>
    </ligand>
</feature>
<evidence type="ECO:0000313" key="7">
    <source>
        <dbReference type="EMBL" id="MFC5354558.1"/>
    </source>
</evidence>
<dbReference type="Proteomes" id="UP001596166">
    <property type="component" value="Unassembled WGS sequence"/>
</dbReference>
<dbReference type="CDD" id="cd03131">
    <property type="entry name" value="GATase1_HTS"/>
    <property type="match status" value="1"/>
</dbReference>
<feature type="site" description="Important for acyl-CoA specificity" evidence="5">
    <location>
        <position position="111"/>
    </location>
</feature>
<dbReference type="SUPFAM" id="SSF52317">
    <property type="entry name" value="Class I glutamine amidotransferase-like"/>
    <property type="match status" value="1"/>
</dbReference>
<evidence type="ECO:0000256" key="4">
    <source>
        <dbReference type="ARBA" id="ARBA00023315"/>
    </source>
</evidence>
<accession>A0ABW0G2E7</accession>
<comment type="catalytic activity">
    <reaction evidence="5">
        <text>L-homoserine + acetyl-CoA = O-acetyl-L-homoserine + CoA</text>
        <dbReference type="Rhea" id="RHEA:13701"/>
        <dbReference type="ChEBI" id="CHEBI:57287"/>
        <dbReference type="ChEBI" id="CHEBI:57288"/>
        <dbReference type="ChEBI" id="CHEBI:57476"/>
        <dbReference type="ChEBI" id="CHEBI:57716"/>
        <dbReference type="EC" id="2.3.1.31"/>
    </reaction>
</comment>
<dbReference type="InterPro" id="IPR033752">
    <property type="entry name" value="MetA_family"/>
</dbReference>
<gene>
    <name evidence="7" type="primary">metA</name>
    <name evidence="5" type="synonym">metAA</name>
    <name evidence="7" type="ORF">ACFPMG_06010</name>
</gene>
<dbReference type="Gene3D" id="3.40.50.880">
    <property type="match status" value="1"/>
</dbReference>
<feature type="binding site" evidence="5">
    <location>
        <position position="249"/>
    </location>
    <ligand>
        <name>substrate</name>
    </ligand>
</feature>
<sequence length="331" mass="37534">MPIKIPNDLPAFTALQAEGVMVMQEADAIRQDIRPLRFGLLNLMPDKIRTETQIARLLGSTPLQVELSLIRITNHVPRNTAADHMSAFYRSWEDARREKFDGFIITGAPVETMPFEEVSYWDELCSVFDWTQSHVHACLNICWAAQAAVHHFHGVPKHLLPRKASGVFRHRNRAPASPYLCGLSDGVPIPVSRWTEVREEDLPPESGLRVLLDSPETGPCLLEDAAHRSLHMFNHIEYDTDTLRNEYVRDVAKDAATPVPQGYFPDDDPSRPPENRWRSHAHLLFANWINQIYQTTPFDLSRIGADRPDGGRPTLHRQAVQRRHQVALGAG</sequence>
<keyword evidence="2 5" id="KW-0028">Amino-acid biosynthesis</keyword>
<evidence type="ECO:0000256" key="2">
    <source>
        <dbReference type="ARBA" id="ARBA00022605"/>
    </source>
</evidence>
<keyword evidence="1 5" id="KW-0963">Cytoplasm</keyword>
<comment type="subcellular location">
    <subcellularLocation>
        <location evidence="5">Cytoplasm</location>
    </subcellularLocation>
</comment>
<evidence type="ECO:0000313" key="8">
    <source>
        <dbReference type="Proteomes" id="UP001596166"/>
    </source>
</evidence>
<dbReference type="InterPro" id="IPR005697">
    <property type="entry name" value="HST_MetA"/>
</dbReference>
<organism evidence="7 8">
    <name type="scientific">Azospirillum himalayense</name>
    <dbReference type="NCBI Taxonomy" id="654847"/>
    <lineage>
        <taxon>Bacteria</taxon>
        <taxon>Pseudomonadati</taxon>
        <taxon>Pseudomonadota</taxon>
        <taxon>Alphaproteobacteria</taxon>
        <taxon>Rhodospirillales</taxon>
        <taxon>Azospirillaceae</taxon>
        <taxon>Azospirillum</taxon>
    </lineage>
</organism>
<dbReference type="Pfam" id="PF04204">
    <property type="entry name" value="HTS"/>
    <property type="match status" value="1"/>
</dbReference>
<keyword evidence="8" id="KW-1185">Reference proteome</keyword>
<feature type="active site" description="Acyl-thioester intermediate" evidence="5">
    <location>
        <position position="142"/>
    </location>
</feature>